<protein>
    <submittedName>
        <fullName evidence="2">Uncharacterized protein</fullName>
    </submittedName>
</protein>
<proteinExistence type="predicted"/>
<keyword evidence="1" id="KW-0175">Coiled coil</keyword>
<evidence type="ECO:0000313" key="3">
    <source>
        <dbReference type="Proteomes" id="UP001059475"/>
    </source>
</evidence>
<evidence type="ECO:0000256" key="1">
    <source>
        <dbReference type="SAM" id="Coils"/>
    </source>
</evidence>
<organism evidence="2 3">
    <name type="scientific">Bartonella harrusi</name>
    <dbReference type="NCBI Taxonomy" id="2961895"/>
    <lineage>
        <taxon>Bacteria</taxon>
        <taxon>Pseudomonadati</taxon>
        <taxon>Pseudomonadota</taxon>
        <taxon>Alphaproteobacteria</taxon>
        <taxon>Hyphomicrobiales</taxon>
        <taxon>Bartonellaceae</taxon>
        <taxon>Bartonella</taxon>
    </lineage>
</organism>
<name>A0ABY5EWB5_9HYPH</name>
<gene>
    <name evidence="2" type="ORF">NMK50_01265</name>
</gene>
<dbReference type="Proteomes" id="UP001059475">
    <property type="component" value="Chromosome"/>
</dbReference>
<reference evidence="2" key="1">
    <citation type="submission" date="2022-07" db="EMBL/GenBank/DDBJ databases">
        <title>First report of Bartonella spp. in marsupials in Brazil, with a description of Bartonella harrusi sp. nov. and new proposal for taxonomic reclassification of species of the genus Bartonella.</title>
        <authorList>
            <person name="Amaral R.B."/>
        </authorList>
    </citation>
    <scope>NUCLEOTIDE SEQUENCE</scope>
    <source>
        <strain evidence="2">117A</strain>
    </source>
</reference>
<dbReference type="RefSeq" id="WP_241438586.1">
    <property type="nucleotide sequence ID" value="NZ_CP101114.1"/>
</dbReference>
<evidence type="ECO:0000313" key="2">
    <source>
        <dbReference type="EMBL" id="UTO28683.1"/>
    </source>
</evidence>
<accession>A0ABY5EWB5</accession>
<dbReference type="EMBL" id="CP101114">
    <property type="protein sequence ID" value="UTO28683.1"/>
    <property type="molecule type" value="Genomic_DNA"/>
</dbReference>
<feature type="coiled-coil region" evidence="1">
    <location>
        <begin position="25"/>
        <end position="59"/>
    </location>
</feature>
<sequence>MSDTLFVPNKNVKRLADEVKNLYGYNTYTQTIEAALLMLKEAKKKEVSYQEKAIELQQRTKKFLGKEYNSYTEEQRKAFFDDLSGGF</sequence>
<keyword evidence="3" id="KW-1185">Reference proteome</keyword>